<protein>
    <submittedName>
        <fullName evidence="1">Uncharacterized protein</fullName>
    </submittedName>
</protein>
<keyword evidence="2" id="KW-1185">Reference proteome</keyword>
<evidence type="ECO:0000313" key="1">
    <source>
        <dbReference type="EMBL" id="ROO25276.1"/>
    </source>
</evidence>
<proteinExistence type="predicted"/>
<reference evidence="1 2" key="1">
    <citation type="submission" date="2013-10" db="EMBL/GenBank/DDBJ databases">
        <title>Salinisphaera japonica YTM-1 Genome Sequencing.</title>
        <authorList>
            <person name="Lai Q."/>
            <person name="Li C."/>
            <person name="Shao Z."/>
        </authorList>
    </citation>
    <scope>NUCLEOTIDE SEQUENCE [LARGE SCALE GENOMIC DNA]</scope>
    <source>
        <strain evidence="1 2">YTM-1</strain>
    </source>
</reference>
<organism evidence="1 2">
    <name type="scientific">Salinisphaera japonica YTM-1</name>
    <dbReference type="NCBI Taxonomy" id="1209778"/>
    <lineage>
        <taxon>Bacteria</taxon>
        <taxon>Pseudomonadati</taxon>
        <taxon>Pseudomonadota</taxon>
        <taxon>Gammaproteobacteria</taxon>
        <taxon>Salinisphaerales</taxon>
        <taxon>Salinisphaeraceae</taxon>
        <taxon>Salinisphaera</taxon>
    </lineage>
</organism>
<gene>
    <name evidence="1" type="ORF">SAJA_13180</name>
</gene>
<dbReference type="EMBL" id="AYKG01000049">
    <property type="protein sequence ID" value="ROO25276.1"/>
    <property type="molecule type" value="Genomic_DNA"/>
</dbReference>
<sequence length="32" mass="3199">MSLFLVSADDADSELVARPMAGDMIGLGSAAS</sequence>
<dbReference type="InParanoid" id="A0A423PIG2"/>
<dbReference type="AlphaFoldDB" id="A0A423PIG2"/>
<name>A0A423PIG2_9GAMM</name>
<dbReference type="Proteomes" id="UP000285310">
    <property type="component" value="Unassembled WGS sequence"/>
</dbReference>
<comment type="caution">
    <text evidence="1">The sequence shown here is derived from an EMBL/GenBank/DDBJ whole genome shotgun (WGS) entry which is preliminary data.</text>
</comment>
<evidence type="ECO:0000313" key="2">
    <source>
        <dbReference type="Proteomes" id="UP000285310"/>
    </source>
</evidence>
<accession>A0A423PIG2</accession>